<dbReference type="RefSeq" id="WP_039284002.1">
    <property type="nucleotide sequence ID" value="NZ_JTDI01000003.1"/>
</dbReference>
<evidence type="ECO:0000313" key="1">
    <source>
        <dbReference type="EMBL" id="KHK91563.1"/>
    </source>
</evidence>
<accession>A0A0B1ZQN9</accession>
<comment type="caution">
    <text evidence="1">The sequence shown here is derived from an EMBL/GenBank/DDBJ whole genome shotgun (WGS) entry which is preliminary data.</text>
</comment>
<dbReference type="EMBL" id="JTDI01000003">
    <property type="protein sequence ID" value="KHK91563.1"/>
    <property type="molecule type" value="Genomic_DNA"/>
</dbReference>
<protein>
    <submittedName>
        <fullName evidence="1">Heavy metal resistance protein</fullName>
    </submittedName>
</protein>
<dbReference type="Proteomes" id="UP000031057">
    <property type="component" value="Unassembled WGS sequence"/>
</dbReference>
<organism evidence="1 2">
    <name type="scientific">Novosphingobium malaysiense</name>
    <dbReference type="NCBI Taxonomy" id="1348853"/>
    <lineage>
        <taxon>Bacteria</taxon>
        <taxon>Pseudomonadati</taxon>
        <taxon>Pseudomonadota</taxon>
        <taxon>Alphaproteobacteria</taxon>
        <taxon>Sphingomonadales</taxon>
        <taxon>Sphingomonadaceae</taxon>
        <taxon>Novosphingobium</taxon>
    </lineage>
</organism>
<reference evidence="1 2" key="1">
    <citation type="submission" date="2014-10" db="EMBL/GenBank/DDBJ databases">
        <title>Genome sequence of Novosphingobium malaysiense MUSC 273(T).</title>
        <authorList>
            <person name="Lee L.-H."/>
        </authorList>
    </citation>
    <scope>NUCLEOTIDE SEQUENCE [LARGE SCALE GENOMIC DNA]</scope>
    <source>
        <strain evidence="1 2">MUSC 273</strain>
    </source>
</reference>
<name>A0A0B1ZQN9_9SPHN</name>
<gene>
    <name evidence="1" type="ORF">LK12_12175</name>
</gene>
<dbReference type="AlphaFoldDB" id="A0A0B1ZQN9"/>
<dbReference type="STRING" id="1348853.LK12_12175"/>
<proteinExistence type="predicted"/>
<sequence>MKITPFLAAILLILAMAAGGLGAVAANRWMEPSDTRMGMHAFVHEELDLTKAQQASLGELERNFAIEHNKLELALRSANAGLAQAMGEEHRYGPKVAAAIDEVHLRMGDLQKATVQHVFRMRALLTPGQQKAFDREVNEALTSEPKT</sequence>
<dbReference type="InterPro" id="IPR025961">
    <property type="entry name" value="Metal_resist"/>
</dbReference>
<keyword evidence="2" id="KW-1185">Reference proteome</keyword>
<dbReference type="Gene3D" id="1.20.120.1490">
    <property type="match status" value="1"/>
</dbReference>
<evidence type="ECO:0000313" key="2">
    <source>
        <dbReference type="Proteomes" id="UP000031057"/>
    </source>
</evidence>
<dbReference type="Pfam" id="PF13801">
    <property type="entry name" value="Metal_resist"/>
    <property type="match status" value="1"/>
</dbReference>